<organism evidence="8 9">
    <name type="scientific">Anaeramoeba ignava</name>
    <name type="common">Anaerobic marine amoeba</name>
    <dbReference type="NCBI Taxonomy" id="1746090"/>
    <lineage>
        <taxon>Eukaryota</taxon>
        <taxon>Metamonada</taxon>
        <taxon>Anaeramoebidae</taxon>
        <taxon>Anaeramoeba</taxon>
    </lineage>
</organism>
<dbReference type="FunFam" id="1.10.10.10:FF:000141">
    <property type="entry name" value="vacuolar protein-sorting-associated protein 25"/>
    <property type="match status" value="1"/>
</dbReference>
<dbReference type="InterPro" id="IPR036388">
    <property type="entry name" value="WH-like_DNA-bd_sf"/>
</dbReference>
<dbReference type="InterPro" id="IPR008570">
    <property type="entry name" value="ESCRT-II_cplx_Vps25-sub"/>
</dbReference>
<gene>
    <name evidence="8" type="ORF">M0811_02447</name>
</gene>
<sequence length="179" mass="21104">MNNFNFPSYYNLPPFFTIQPVQATREKQLKLWIDLVLAFTKHFKKYTIDIQEDSKSSLFNNEKINRNLNDEGIRLLLEELVKHGHGEWLDKSKASCRIIWRTFDEWGKMIYKWADKNGLVGQVCTVYEIREGDLAQEEEFYGLDYDTTIKALEALEKQNLAKIFKSENSDETGVKFFTQ</sequence>
<evidence type="ECO:0000313" key="9">
    <source>
        <dbReference type="Proteomes" id="UP001149090"/>
    </source>
</evidence>
<dbReference type="SUPFAM" id="SSF46785">
    <property type="entry name" value="Winged helix' DNA-binding domain"/>
    <property type="match status" value="2"/>
</dbReference>
<keyword evidence="5" id="KW-0963">Cytoplasm</keyword>
<dbReference type="Gene3D" id="1.10.10.570">
    <property type="entry name" value="Winged helix' DNA-binding domain. Chain C. Domain 1"/>
    <property type="match status" value="1"/>
</dbReference>
<dbReference type="GO" id="GO:0000814">
    <property type="term" value="C:ESCRT II complex"/>
    <property type="evidence" value="ECO:0007669"/>
    <property type="project" value="InterPro"/>
</dbReference>
<evidence type="ECO:0000313" key="8">
    <source>
        <dbReference type="EMBL" id="KAJ5068514.1"/>
    </source>
</evidence>
<dbReference type="PANTHER" id="PTHR13149:SF0">
    <property type="entry name" value="VACUOLAR PROTEIN-SORTING-ASSOCIATED PROTEIN 25"/>
    <property type="match status" value="1"/>
</dbReference>
<dbReference type="OrthoDB" id="245150at2759"/>
<dbReference type="FunFam" id="1.10.10.570:FF:000003">
    <property type="entry name" value="Vacuolar protein-sorting-associated protein 25"/>
    <property type="match status" value="1"/>
</dbReference>
<dbReference type="GO" id="GO:0005198">
    <property type="term" value="F:structural molecule activity"/>
    <property type="evidence" value="ECO:0007669"/>
    <property type="project" value="TreeGrafter"/>
</dbReference>
<dbReference type="InterPro" id="IPR036390">
    <property type="entry name" value="WH_DNA-bd_sf"/>
</dbReference>
<dbReference type="GO" id="GO:0042803">
    <property type="term" value="F:protein homodimerization activity"/>
    <property type="evidence" value="ECO:0007669"/>
    <property type="project" value="TreeGrafter"/>
</dbReference>
<evidence type="ECO:0000256" key="5">
    <source>
        <dbReference type="ARBA" id="ARBA00022490"/>
    </source>
</evidence>
<evidence type="ECO:0000256" key="7">
    <source>
        <dbReference type="ARBA" id="ARBA00030094"/>
    </source>
</evidence>
<name>A0A9Q0R609_ANAIG</name>
<comment type="similarity">
    <text evidence="2">Belongs to the VPS25 family.</text>
</comment>
<dbReference type="PANTHER" id="PTHR13149">
    <property type="entry name" value="VACUOLAR PROTEIN SORTING-ASSOCIATED PROTEIN VPS25"/>
    <property type="match status" value="1"/>
</dbReference>
<dbReference type="GO" id="GO:0043328">
    <property type="term" value="P:protein transport to vacuole involved in ubiquitin-dependent protein catabolic process via the multivesicular body sorting pathway"/>
    <property type="evidence" value="ECO:0007669"/>
    <property type="project" value="TreeGrafter"/>
</dbReference>
<keyword evidence="4" id="KW-0813">Transport</keyword>
<comment type="subcellular location">
    <subcellularLocation>
        <location evidence="1">Cytoplasm</location>
    </subcellularLocation>
</comment>
<dbReference type="OMA" id="PFYTVQP"/>
<protein>
    <recommendedName>
        <fullName evidence="3">Vacuolar protein-sorting-associated protein 25</fullName>
    </recommendedName>
    <alternativeName>
        <fullName evidence="7">ESCRT-II complex subunit VPS25</fullName>
    </alternativeName>
</protein>
<comment type="caution">
    <text evidence="8">The sequence shown here is derived from an EMBL/GenBank/DDBJ whole genome shotgun (WGS) entry which is preliminary data.</text>
</comment>
<keyword evidence="6" id="KW-0653">Protein transport</keyword>
<dbReference type="InterPro" id="IPR014041">
    <property type="entry name" value="ESCRT-II_cplx_Vps25-sub_N"/>
</dbReference>
<evidence type="ECO:0000256" key="2">
    <source>
        <dbReference type="ARBA" id="ARBA00009674"/>
    </source>
</evidence>
<dbReference type="AlphaFoldDB" id="A0A9Q0R609"/>
<evidence type="ECO:0000256" key="1">
    <source>
        <dbReference type="ARBA" id="ARBA00004496"/>
    </source>
</evidence>
<dbReference type="Gene3D" id="1.10.10.10">
    <property type="entry name" value="Winged helix-like DNA-binding domain superfamily/Winged helix DNA-binding domain"/>
    <property type="match status" value="1"/>
</dbReference>
<keyword evidence="9" id="KW-1185">Reference proteome</keyword>
<dbReference type="Pfam" id="PF05871">
    <property type="entry name" value="ESCRT-II"/>
    <property type="match status" value="1"/>
</dbReference>
<dbReference type="EMBL" id="JAPDFW010000114">
    <property type="protein sequence ID" value="KAJ5068514.1"/>
    <property type="molecule type" value="Genomic_DNA"/>
</dbReference>
<evidence type="ECO:0000256" key="6">
    <source>
        <dbReference type="ARBA" id="ARBA00022927"/>
    </source>
</evidence>
<evidence type="ECO:0000256" key="4">
    <source>
        <dbReference type="ARBA" id="ARBA00022448"/>
    </source>
</evidence>
<dbReference type="GO" id="GO:0016236">
    <property type="term" value="P:macroautophagy"/>
    <property type="evidence" value="ECO:0007669"/>
    <property type="project" value="UniProtKB-ARBA"/>
</dbReference>
<reference evidence="8" key="1">
    <citation type="submission" date="2022-10" db="EMBL/GenBank/DDBJ databases">
        <title>Novel sulphate-reducing endosymbionts in the free-living metamonad Anaeramoeba.</title>
        <authorList>
            <person name="Jerlstrom-Hultqvist J."/>
            <person name="Cepicka I."/>
            <person name="Gallot-Lavallee L."/>
            <person name="Salas-Leiva D."/>
            <person name="Curtis B.A."/>
            <person name="Zahonova K."/>
            <person name="Pipaliya S."/>
            <person name="Dacks J."/>
            <person name="Roger A.J."/>
        </authorList>
    </citation>
    <scope>NUCLEOTIDE SEQUENCE</scope>
    <source>
        <strain evidence="8">BMAN</strain>
    </source>
</reference>
<accession>A0A9Q0R609</accession>
<proteinExistence type="inferred from homology"/>
<dbReference type="Proteomes" id="UP001149090">
    <property type="component" value="Unassembled WGS sequence"/>
</dbReference>
<evidence type="ECO:0000256" key="3">
    <source>
        <dbReference type="ARBA" id="ARBA00017934"/>
    </source>
</evidence>